<dbReference type="Gene3D" id="2.60.40.1180">
    <property type="entry name" value="Golgi alpha-mannosidase II"/>
    <property type="match status" value="1"/>
</dbReference>
<dbReference type="Proteomes" id="UP001501671">
    <property type="component" value="Unassembled WGS sequence"/>
</dbReference>
<evidence type="ECO:0000313" key="6">
    <source>
        <dbReference type="Proteomes" id="UP001501671"/>
    </source>
</evidence>
<dbReference type="SUPFAM" id="SSF51011">
    <property type="entry name" value="Glycosyl hydrolase domain"/>
    <property type="match status" value="1"/>
</dbReference>
<gene>
    <name evidence="5" type="ORF">GCM10023144_33210</name>
</gene>
<keyword evidence="2" id="KW-0326">Glycosidase</keyword>
<dbReference type="InterPro" id="IPR000322">
    <property type="entry name" value="Glyco_hydro_31_TIM"/>
</dbReference>
<dbReference type="EMBL" id="BAABFO010000017">
    <property type="protein sequence ID" value="GAA4337457.1"/>
    <property type="molecule type" value="Genomic_DNA"/>
</dbReference>
<evidence type="ECO:0000256" key="2">
    <source>
        <dbReference type="RuleBase" id="RU361185"/>
    </source>
</evidence>
<dbReference type="RefSeq" id="WP_425570283.1">
    <property type="nucleotide sequence ID" value="NZ_BAABFO010000017.1"/>
</dbReference>
<organism evidence="5 6">
    <name type="scientific">Pigmentiphaga soli</name>
    <dbReference type="NCBI Taxonomy" id="1007095"/>
    <lineage>
        <taxon>Bacteria</taxon>
        <taxon>Pseudomonadati</taxon>
        <taxon>Pseudomonadota</taxon>
        <taxon>Betaproteobacteria</taxon>
        <taxon>Burkholderiales</taxon>
        <taxon>Alcaligenaceae</taxon>
        <taxon>Pigmentiphaga</taxon>
    </lineage>
</organism>
<name>A0ABP8HCH6_9BURK</name>
<dbReference type="InterPro" id="IPR051816">
    <property type="entry name" value="Glycosyl_Hydrolase_31"/>
</dbReference>
<dbReference type="SUPFAM" id="SSF51445">
    <property type="entry name" value="(Trans)glycosidases"/>
    <property type="match status" value="1"/>
</dbReference>
<dbReference type="SUPFAM" id="SSF74650">
    <property type="entry name" value="Galactose mutarotase-like"/>
    <property type="match status" value="1"/>
</dbReference>
<accession>A0ABP8HCH6</accession>
<dbReference type="PANTHER" id="PTHR43863">
    <property type="entry name" value="HYDROLASE, PUTATIVE (AFU_ORTHOLOGUE AFUA_1G03140)-RELATED"/>
    <property type="match status" value="1"/>
</dbReference>
<dbReference type="InterPro" id="IPR011013">
    <property type="entry name" value="Gal_mutarotase_sf_dom"/>
</dbReference>
<dbReference type="InterPro" id="IPR017853">
    <property type="entry name" value="GH"/>
</dbReference>
<reference evidence="6" key="1">
    <citation type="journal article" date="2019" name="Int. J. Syst. Evol. Microbiol.">
        <title>The Global Catalogue of Microorganisms (GCM) 10K type strain sequencing project: providing services to taxonomists for standard genome sequencing and annotation.</title>
        <authorList>
            <consortium name="The Broad Institute Genomics Platform"/>
            <consortium name="The Broad Institute Genome Sequencing Center for Infectious Disease"/>
            <person name="Wu L."/>
            <person name="Ma J."/>
        </authorList>
    </citation>
    <scope>NUCLEOTIDE SEQUENCE [LARGE SCALE GENOMIC DNA]</scope>
    <source>
        <strain evidence="6">JCM 17666</strain>
    </source>
</reference>
<evidence type="ECO:0000259" key="4">
    <source>
        <dbReference type="Pfam" id="PF21365"/>
    </source>
</evidence>
<dbReference type="Pfam" id="PF21365">
    <property type="entry name" value="Glyco_hydro_31_3rd"/>
    <property type="match status" value="1"/>
</dbReference>
<evidence type="ECO:0000259" key="3">
    <source>
        <dbReference type="Pfam" id="PF01055"/>
    </source>
</evidence>
<dbReference type="InterPro" id="IPR013780">
    <property type="entry name" value="Glyco_hydro_b"/>
</dbReference>
<dbReference type="PANTHER" id="PTHR43863:SF2">
    <property type="entry name" value="MALTASE-GLUCOAMYLASE"/>
    <property type="match status" value="1"/>
</dbReference>
<sequence>MPLRTESSRYQRLESLSLHASDPVSFRFNTDGGRALLVEAHAPGVFRLCIGGPLAEGRAPSPGAARAAALQDLLARAEPVGEASLEQFEADGQAAFRLVQGDHALELRSAPLRLTLHRKGQPVLASAGGDGQAFGVADGGWRVAFDLADGESLHGLGETTQSLDRRGAVIATDDPDARALPLCWSPGGWGVYANTLAPTVHALGAAAAPSGYVLAIGDADLDLFLFVGDPAEILNQYSQITGRAGQPPLWSMGTWLQQPDGGSADELAGTAAKMRELAIPFDAVSLASPVAWDIRTKLALEWDAARFPDPRHMLARFKELDAKVCAPGFPAVLTASPMFADLEDKGWLLTDDSGGAQAFPGIPATGGAAFGLLDLTHRDVWAFWRDKIRQLLDEGVDAVACDAQIHIPDGVSSRSGDDGARLRTLYPILVKRCLFEAAAWNKTPAEGLVWSHDVFATGQRLPLQASTAVPNGWEGLAASIRAALSVGNSGLPSHAHDIGSPDQPRDGLTPELYLRWLAAAVFSSHFRFHAVPGLLPWDFGDEVLGHVRTWMQFRYRLIPYVLGAIEDAARTGLPVQRSMALAFPDDPEAHRHELQYLLGPALLVAPALEPGDKIRVYLPKGEAWWDLNTGWRYEGGTAWTFECGLDRLPVFGREGHMLCLGPAAQHTGEFNSARILDEVWLFGMPVHNPTVMRNKIRVMQMQGSSYAKGLEGLRILPSEGLEVKRRGAEVRISRAR</sequence>
<evidence type="ECO:0000256" key="1">
    <source>
        <dbReference type="ARBA" id="ARBA00007806"/>
    </source>
</evidence>
<proteinExistence type="inferred from homology"/>
<feature type="domain" description="Glycoside hydrolase family 31 TIM barrel" evidence="3">
    <location>
        <begin position="246"/>
        <end position="561"/>
    </location>
</feature>
<dbReference type="Pfam" id="PF01055">
    <property type="entry name" value="Glyco_hydro_31_2nd"/>
    <property type="match status" value="1"/>
</dbReference>
<dbReference type="InterPro" id="IPR048395">
    <property type="entry name" value="Glyco_hydro_31_C"/>
</dbReference>
<dbReference type="Gene3D" id="2.60.40.1760">
    <property type="entry name" value="glycosyl hydrolase (family 31)"/>
    <property type="match status" value="1"/>
</dbReference>
<feature type="domain" description="Glycosyl hydrolase family 31 C-terminal" evidence="4">
    <location>
        <begin position="572"/>
        <end position="658"/>
    </location>
</feature>
<evidence type="ECO:0000313" key="5">
    <source>
        <dbReference type="EMBL" id="GAA4337457.1"/>
    </source>
</evidence>
<comment type="similarity">
    <text evidence="1 2">Belongs to the glycosyl hydrolase 31 family.</text>
</comment>
<comment type="caution">
    <text evidence="5">The sequence shown here is derived from an EMBL/GenBank/DDBJ whole genome shotgun (WGS) entry which is preliminary data.</text>
</comment>
<protein>
    <submittedName>
        <fullName evidence="5">Glycoside hydrolase family 31 protein</fullName>
    </submittedName>
</protein>
<dbReference type="CDD" id="cd14752">
    <property type="entry name" value="GH31_N"/>
    <property type="match status" value="1"/>
</dbReference>
<dbReference type="Gene3D" id="3.20.20.80">
    <property type="entry name" value="Glycosidases"/>
    <property type="match status" value="1"/>
</dbReference>
<keyword evidence="2 5" id="KW-0378">Hydrolase</keyword>
<keyword evidence="6" id="KW-1185">Reference proteome</keyword>
<dbReference type="GO" id="GO:0016787">
    <property type="term" value="F:hydrolase activity"/>
    <property type="evidence" value="ECO:0007669"/>
    <property type="project" value="UniProtKB-KW"/>
</dbReference>